<evidence type="ECO:0000313" key="1">
    <source>
        <dbReference type="EMBL" id="RDY58445.1"/>
    </source>
</evidence>
<gene>
    <name evidence="1" type="ORF">DX873_15705</name>
</gene>
<dbReference type="EMBL" id="QTJX01000004">
    <property type="protein sequence ID" value="RDY58445.1"/>
    <property type="molecule type" value="Genomic_DNA"/>
</dbReference>
<comment type="caution">
    <text evidence="1">The sequence shown here is derived from an EMBL/GenBank/DDBJ whole genome shotgun (WGS) entry which is preliminary data.</text>
</comment>
<proteinExistence type="predicted"/>
<accession>A0A371JMV6</accession>
<keyword evidence="2" id="KW-1185">Reference proteome</keyword>
<sequence length="65" mass="7890">MKMTYVISGLKMRYYFAAIFEKRFFENTMGFFWKPEVSKSPLKRKVLKRGHWYCGFDSCLEIGKY</sequence>
<dbReference type="AlphaFoldDB" id="A0A371JMV6"/>
<evidence type="ECO:0000313" key="2">
    <source>
        <dbReference type="Proteomes" id="UP000261828"/>
    </source>
</evidence>
<reference evidence="1 2" key="1">
    <citation type="submission" date="2018-08" db="EMBL/GenBank/DDBJ databases">
        <title>Muricauda nanhaiensis sp. nov., isolated from seawater of the South China Sea.</title>
        <authorList>
            <person name="Dang Y."/>
        </authorList>
    </citation>
    <scope>NUCLEOTIDE SEQUENCE [LARGE SCALE GENOMIC DNA]</scope>
    <source>
        <strain evidence="1 2">SM1704</strain>
    </source>
</reference>
<name>A0A371JMV6_9FLAO</name>
<dbReference type="Proteomes" id="UP000261828">
    <property type="component" value="Unassembled WGS sequence"/>
</dbReference>
<protein>
    <submittedName>
        <fullName evidence="1">Uncharacterized protein</fullName>
    </submittedName>
</protein>
<organism evidence="1 2">
    <name type="scientific">Flagellimonas nanhaiensis</name>
    <dbReference type="NCBI Taxonomy" id="2292706"/>
    <lineage>
        <taxon>Bacteria</taxon>
        <taxon>Pseudomonadati</taxon>
        <taxon>Bacteroidota</taxon>
        <taxon>Flavobacteriia</taxon>
        <taxon>Flavobacteriales</taxon>
        <taxon>Flavobacteriaceae</taxon>
        <taxon>Flagellimonas</taxon>
    </lineage>
</organism>